<keyword evidence="1" id="KW-1133">Transmembrane helix</keyword>
<dbReference type="PANTHER" id="PTHR12107">
    <property type="entry name" value="VOLTAGE-DEPENDENT CALCIUM CHANNEL GAMMA SUBUNIT"/>
    <property type="match status" value="1"/>
</dbReference>
<dbReference type="AlphaFoldDB" id="A0A4Z2FMS1"/>
<dbReference type="GO" id="GO:0051968">
    <property type="term" value="P:positive regulation of synaptic transmission, glutamatergic"/>
    <property type="evidence" value="ECO:0007669"/>
    <property type="project" value="TreeGrafter"/>
</dbReference>
<comment type="caution">
    <text evidence="2">The sequence shown here is derived from an EMBL/GenBank/DDBJ whole genome shotgun (WGS) entry which is preliminary data.</text>
</comment>
<organism evidence="2 3">
    <name type="scientific">Liparis tanakae</name>
    <name type="common">Tanaka's snailfish</name>
    <dbReference type="NCBI Taxonomy" id="230148"/>
    <lineage>
        <taxon>Eukaryota</taxon>
        <taxon>Metazoa</taxon>
        <taxon>Chordata</taxon>
        <taxon>Craniata</taxon>
        <taxon>Vertebrata</taxon>
        <taxon>Euteleostomi</taxon>
        <taxon>Actinopterygii</taxon>
        <taxon>Neopterygii</taxon>
        <taxon>Teleostei</taxon>
        <taxon>Neoteleostei</taxon>
        <taxon>Acanthomorphata</taxon>
        <taxon>Eupercaria</taxon>
        <taxon>Perciformes</taxon>
        <taxon>Cottioidei</taxon>
        <taxon>Cottales</taxon>
        <taxon>Liparidae</taxon>
        <taxon>Liparis</taxon>
    </lineage>
</organism>
<dbReference type="OrthoDB" id="9990458at2759"/>
<evidence type="ECO:0000313" key="2">
    <source>
        <dbReference type="EMBL" id="TNN42537.1"/>
    </source>
</evidence>
<dbReference type="EMBL" id="SRLO01001030">
    <property type="protein sequence ID" value="TNN42537.1"/>
    <property type="molecule type" value="Genomic_DNA"/>
</dbReference>
<dbReference type="GO" id="GO:0099590">
    <property type="term" value="P:neurotransmitter receptor internalization"/>
    <property type="evidence" value="ECO:0007669"/>
    <property type="project" value="TreeGrafter"/>
</dbReference>
<dbReference type="Proteomes" id="UP000314294">
    <property type="component" value="Unassembled WGS sequence"/>
</dbReference>
<sequence>MWGPCSVRGHIMRSPQGAVRASSIFPILSVILLFMGGLCIAASEFYKARHNIILSAGIFFVAAGESTTN</sequence>
<dbReference type="InterPro" id="IPR051072">
    <property type="entry name" value="CACNG_subunit"/>
</dbReference>
<protein>
    <submittedName>
        <fullName evidence="2">Voltage-dependent calcium channel gamma-2 subunit</fullName>
    </submittedName>
</protein>
<keyword evidence="3" id="KW-1185">Reference proteome</keyword>
<evidence type="ECO:0000256" key="1">
    <source>
        <dbReference type="SAM" id="Phobius"/>
    </source>
</evidence>
<keyword evidence="1" id="KW-0812">Transmembrane</keyword>
<dbReference type="GO" id="GO:0098943">
    <property type="term" value="P:neurotransmitter receptor transport, postsynaptic endosome to lysosome"/>
    <property type="evidence" value="ECO:0007669"/>
    <property type="project" value="TreeGrafter"/>
</dbReference>
<dbReference type="Gene3D" id="1.20.140.150">
    <property type="match status" value="1"/>
</dbReference>
<reference evidence="2 3" key="1">
    <citation type="submission" date="2019-03" db="EMBL/GenBank/DDBJ databases">
        <title>First draft genome of Liparis tanakae, snailfish: a comprehensive survey of snailfish specific genes.</title>
        <authorList>
            <person name="Kim W."/>
            <person name="Song I."/>
            <person name="Jeong J.-H."/>
            <person name="Kim D."/>
            <person name="Kim S."/>
            <person name="Ryu S."/>
            <person name="Song J.Y."/>
            <person name="Lee S.K."/>
        </authorList>
    </citation>
    <scope>NUCLEOTIDE SEQUENCE [LARGE SCALE GENOMIC DNA]</scope>
    <source>
        <tissue evidence="2">Muscle</tissue>
    </source>
</reference>
<dbReference type="GO" id="GO:0098839">
    <property type="term" value="C:postsynaptic density membrane"/>
    <property type="evidence" value="ECO:0007669"/>
    <property type="project" value="TreeGrafter"/>
</dbReference>
<dbReference type="PANTHER" id="PTHR12107:SF1">
    <property type="entry name" value="VOLTAGE-DEPENDENT CALCIUM CHANNEL GAMMA-2 SUBUNIT"/>
    <property type="match status" value="1"/>
</dbReference>
<name>A0A4Z2FMS1_9TELE</name>
<proteinExistence type="predicted"/>
<dbReference type="GO" id="GO:0019226">
    <property type="term" value="P:transmission of nerve impulse"/>
    <property type="evidence" value="ECO:0007669"/>
    <property type="project" value="TreeGrafter"/>
</dbReference>
<accession>A0A4Z2FMS1</accession>
<dbReference type="GO" id="GO:0005245">
    <property type="term" value="F:voltage-gated calcium channel activity"/>
    <property type="evidence" value="ECO:0007669"/>
    <property type="project" value="TreeGrafter"/>
</dbReference>
<dbReference type="GO" id="GO:0098970">
    <property type="term" value="P:postsynaptic neurotransmitter receptor diffusion trapping"/>
    <property type="evidence" value="ECO:0007669"/>
    <property type="project" value="TreeGrafter"/>
</dbReference>
<keyword evidence="1" id="KW-0472">Membrane</keyword>
<feature type="transmembrane region" description="Helical" evidence="1">
    <location>
        <begin position="24"/>
        <end position="46"/>
    </location>
</feature>
<dbReference type="GO" id="GO:0016247">
    <property type="term" value="F:channel regulator activity"/>
    <property type="evidence" value="ECO:0007669"/>
    <property type="project" value="TreeGrafter"/>
</dbReference>
<gene>
    <name evidence="2" type="primary">CACNG2</name>
    <name evidence="2" type="ORF">EYF80_047313</name>
</gene>
<evidence type="ECO:0000313" key="3">
    <source>
        <dbReference type="Proteomes" id="UP000314294"/>
    </source>
</evidence>
<dbReference type="GO" id="GO:0032281">
    <property type="term" value="C:AMPA glutamate receptor complex"/>
    <property type="evidence" value="ECO:0007669"/>
    <property type="project" value="TreeGrafter"/>
</dbReference>